<evidence type="ECO:0000256" key="4">
    <source>
        <dbReference type="ARBA" id="ARBA00020071"/>
    </source>
</evidence>
<dbReference type="SUPFAM" id="SSF88713">
    <property type="entry name" value="Glycoside hydrolase/deacetylase"/>
    <property type="match status" value="1"/>
</dbReference>
<dbReference type="PROSITE" id="PS51677">
    <property type="entry name" value="NODB"/>
    <property type="match status" value="1"/>
</dbReference>
<evidence type="ECO:0000256" key="5">
    <source>
        <dbReference type="ARBA" id="ARBA00022729"/>
    </source>
</evidence>
<dbReference type="RefSeq" id="WP_085880536.1">
    <property type="nucleotide sequence ID" value="NZ_FWFZ01000030.1"/>
</dbReference>
<dbReference type="GO" id="GO:0005576">
    <property type="term" value="C:extracellular region"/>
    <property type="evidence" value="ECO:0007669"/>
    <property type="project" value="UniProtKB-SubCell"/>
</dbReference>
<dbReference type="GO" id="GO:0016810">
    <property type="term" value="F:hydrolase activity, acting on carbon-nitrogen (but not peptide) bonds"/>
    <property type="evidence" value="ECO:0007669"/>
    <property type="project" value="InterPro"/>
</dbReference>
<reference evidence="8 9" key="1">
    <citation type="submission" date="2017-03" db="EMBL/GenBank/DDBJ databases">
        <authorList>
            <person name="Afonso C.L."/>
            <person name="Miller P.J."/>
            <person name="Scott M.A."/>
            <person name="Spackman E."/>
            <person name="Goraichik I."/>
            <person name="Dimitrov K.M."/>
            <person name="Suarez D.L."/>
            <person name="Swayne D.E."/>
        </authorList>
    </citation>
    <scope>NUCLEOTIDE SEQUENCE [LARGE SCALE GENOMIC DNA]</scope>
    <source>
        <strain evidence="8 9">CECT 7023</strain>
    </source>
</reference>
<gene>
    <name evidence="8" type="ORF">ROA7023_03790</name>
</gene>
<dbReference type="EMBL" id="FWFZ01000030">
    <property type="protein sequence ID" value="SLN74330.1"/>
    <property type="molecule type" value="Genomic_DNA"/>
</dbReference>
<name>A0A1Y5TVL0_9RHOB</name>
<dbReference type="GO" id="GO:0005975">
    <property type="term" value="P:carbohydrate metabolic process"/>
    <property type="evidence" value="ECO:0007669"/>
    <property type="project" value="InterPro"/>
</dbReference>
<dbReference type="InterPro" id="IPR011330">
    <property type="entry name" value="Glyco_hydro/deAcase_b/a-brl"/>
</dbReference>
<dbReference type="Gene3D" id="3.20.20.370">
    <property type="entry name" value="Glycoside hydrolase/deacetylase"/>
    <property type="match status" value="1"/>
</dbReference>
<dbReference type="CDD" id="cd10918">
    <property type="entry name" value="CE4_NodB_like_5s_6s"/>
    <property type="match status" value="1"/>
</dbReference>
<protein>
    <recommendedName>
        <fullName evidence="4">Chitooligosaccharide deacetylase</fullName>
    </recommendedName>
    <alternativeName>
        <fullName evidence="6">Nodulation protein B</fullName>
    </alternativeName>
</protein>
<evidence type="ECO:0000313" key="8">
    <source>
        <dbReference type="EMBL" id="SLN74330.1"/>
    </source>
</evidence>
<comment type="subcellular location">
    <subcellularLocation>
        <location evidence="2">Secreted</location>
    </subcellularLocation>
</comment>
<dbReference type="PANTHER" id="PTHR34216">
    <property type="match status" value="1"/>
</dbReference>
<dbReference type="InterPro" id="IPR002509">
    <property type="entry name" value="NODB_dom"/>
</dbReference>
<dbReference type="PANTHER" id="PTHR34216:SF3">
    <property type="entry name" value="POLY-BETA-1,6-N-ACETYL-D-GLUCOSAMINE N-DEACETYLASE"/>
    <property type="match status" value="1"/>
</dbReference>
<feature type="domain" description="NodB homology" evidence="7">
    <location>
        <begin position="72"/>
        <end position="231"/>
    </location>
</feature>
<accession>A0A1Y5TVL0</accession>
<evidence type="ECO:0000259" key="7">
    <source>
        <dbReference type="PROSITE" id="PS51677"/>
    </source>
</evidence>
<comment type="function">
    <text evidence="1">Is involved in generating a small heat-stable compound (Nod), an acylated oligomer of N-acetylglucosamine, that stimulates mitosis in various plant protoplasts.</text>
</comment>
<dbReference type="AlphaFoldDB" id="A0A1Y5TVL0"/>
<evidence type="ECO:0000256" key="2">
    <source>
        <dbReference type="ARBA" id="ARBA00004613"/>
    </source>
</evidence>
<keyword evidence="5" id="KW-0732">Signal</keyword>
<evidence type="ECO:0000313" key="9">
    <source>
        <dbReference type="Proteomes" id="UP000193900"/>
    </source>
</evidence>
<organism evidence="8 9">
    <name type="scientific">Roseisalinus antarcticus</name>
    <dbReference type="NCBI Taxonomy" id="254357"/>
    <lineage>
        <taxon>Bacteria</taxon>
        <taxon>Pseudomonadati</taxon>
        <taxon>Pseudomonadota</taxon>
        <taxon>Alphaproteobacteria</taxon>
        <taxon>Rhodobacterales</taxon>
        <taxon>Roseobacteraceae</taxon>
        <taxon>Roseisalinus</taxon>
    </lineage>
</organism>
<dbReference type="Pfam" id="PF01522">
    <property type="entry name" value="Polysacc_deac_1"/>
    <property type="match status" value="1"/>
</dbReference>
<dbReference type="InterPro" id="IPR051398">
    <property type="entry name" value="Polysacch_Deacetylase"/>
</dbReference>
<dbReference type="OrthoDB" id="9782872at2"/>
<keyword evidence="9" id="KW-1185">Reference proteome</keyword>
<evidence type="ECO:0000256" key="6">
    <source>
        <dbReference type="ARBA" id="ARBA00032976"/>
    </source>
</evidence>
<proteinExistence type="inferred from homology"/>
<evidence type="ECO:0000256" key="3">
    <source>
        <dbReference type="ARBA" id="ARBA00010973"/>
    </source>
</evidence>
<dbReference type="Proteomes" id="UP000193900">
    <property type="component" value="Unassembled WGS sequence"/>
</dbReference>
<comment type="similarity">
    <text evidence="3">Belongs to the polysaccharide deacetylase family.</text>
</comment>
<sequence>MIRLSGTIAEAVRDLSDGLAWGNAIRLVNYHSTPGFRAAEYEAQLAALAETHDGLDMAGMERLMQGEVPRRPVVVPVLFEGFRDNYDVILPMIERHGFTAWFFVPPAFLGIPVDMQRAFADRQTLTYPHDEYPGERIAMTWEELRDAHARGHVVACHSRTHTELTPETPEAILRDEIVLAKQEFDAALGAPVEIFCFLRGAEYGLNPRADAMLSEAGYRYIWSNFRVQKLP</sequence>
<evidence type="ECO:0000256" key="1">
    <source>
        <dbReference type="ARBA" id="ARBA00003236"/>
    </source>
</evidence>